<dbReference type="Gene3D" id="3.40.1090.10">
    <property type="entry name" value="Cytosolic phospholipase A2 catalytic domain"/>
    <property type="match status" value="1"/>
</dbReference>
<evidence type="ECO:0000256" key="1">
    <source>
        <dbReference type="ARBA" id="ARBA00022801"/>
    </source>
</evidence>
<dbReference type="EMBL" id="KN824348">
    <property type="protein sequence ID" value="KIM22796.1"/>
    <property type="molecule type" value="Genomic_DNA"/>
</dbReference>
<dbReference type="InterPro" id="IPR016035">
    <property type="entry name" value="Acyl_Trfase/lysoPLipase"/>
</dbReference>
<dbReference type="Proteomes" id="UP000054097">
    <property type="component" value="Unassembled WGS sequence"/>
</dbReference>
<reference evidence="3 4" key="1">
    <citation type="submission" date="2014-04" db="EMBL/GenBank/DDBJ databases">
        <authorList>
            <consortium name="DOE Joint Genome Institute"/>
            <person name="Kuo A."/>
            <person name="Zuccaro A."/>
            <person name="Kohler A."/>
            <person name="Nagy L.G."/>
            <person name="Floudas D."/>
            <person name="Copeland A."/>
            <person name="Barry K.W."/>
            <person name="Cichocki N."/>
            <person name="Veneault-Fourrey C."/>
            <person name="LaButti K."/>
            <person name="Lindquist E.A."/>
            <person name="Lipzen A."/>
            <person name="Lundell T."/>
            <person name="Morin E."/>
            <person name="Murat C."/>
            <person name="Sun H."/>
            <person name="Tunlid A."/>
            <person name="Henrissat B."/>
            <person name="Grigoriev I.V."/>
            <person name="Hibbett D.S."/>
            <person name="Martin F."/>
            <person name="Nordberg H.P."/>
            <person name="Cantor M.N."/>
            <person name="Hua S.X."/>
        </authorList>
    </citation>
    <scope>NUCLEOTIDE SEQUENCE [LARGE SCALE GENOMIC DNA]</scope>
    <source>
        <strain evidence="3 4">MAFF 305830</strain>
    </source>
</reference>
<dbReference type="AlphaFoldDB" id="A0A0C3AU54"/>
<keyword evidence="2" id="KW-0443">Lipid metabolism</keyword>
<keyword evidence="2" id="KW-0442">Lipid degradation</keyword>
<sequence length="179" mass="19449">RLVAIMFGHLRMNVDEAIEELLNITDLLYFDESTGGIDREKNSTILRQALEDMLQARGVGPETKMNGPSSSTQTSKIALFAAASTNVTHPHVFRTYPFRGSPLTPTIVEALCATMAIQSHFLPVKLGSRRAQESFIGGALGANNPTRLLLEEAGKVFGKERRVAQIISLGCGLPRVLSV</sequence>
<dbReference type="SUPFAM" id="SSF52151">
    <property type="entry name" value="FabD/lysophospholipase-like"/>
    <property type="match status" value="1"/>
</dbReference>
<dbReference type="GO" id="GO:0016042">
    <property type="term" value="P:lipid catabolic process"/>
    <property type="evidence" value="ECO:0007669"/>
    <property type="project" value="UniProtKB-KW"/>
</dbReference>
<feature type="non-terminal residue" evidence="3">
    <location>
        <position position="179"/>
    </location>
</feature>
<dbReference type="PANTHER" id="PTHR24185:SF1">
    <property type="entry name" value="CALCIUM-INDEPENDENT PHOSPHOLIPASE A2-GAMMA"/>
    <property type="match status" value="1"/>
</dbReference>
<dbReference type="GO" id="GO:0019369">
    <property type="term" value="P:arachidonate metabolic process"/>
    <property type="evidence" value="ECO:0007669"/>
    <property type="project" value="TreeGrafter"/>
</dbReference>
<organism evidence="3 4">
    <name type="scientific">Serendipita vermifera MAFF 305830</name>
    <dbReference type="NCBI Taxonomy" id="933852"/>
    <lineage>
        <taxon>Eukaryota</taxon>
        <taxon>Fungi</taxon>
        <taxon>Dikarya</taxon>
        <taxon>Basidiomycota</taxon>
        <taxon>Agaricomycotina</taxon>
        <taxon>Agaricomycetes</taxon>
        <taxon>Sebacinales</taxon>
        <taxon>Serendipitaceae</taxon>
        <taxon>Serendipita</taxon>
    </lineage>
</organism>
<reference evidence="4" key="2">
    <citation type="submission" date="2015-01" db="EMBL/GenBank/DDBJ databases">
        <title>Evolutionary Origins and Diversification of the Mycorrhizal Mutualists.</title>
        <authorList>
            <consortium name="DOE Joint Genome Institute"/>
            <consortium name="Mycorrhizal Genomics Consortium"/>
            <person name="Kohler A."/>
            <person name="Kuo A."/>
            <person name="Nagy L.G."/>
            <person name="Floudas D."/>
            <person name="Copeland A."/>
            <person name="Barry K.W."/>
            <person name="Cichocki N."/>
            <person name="Veneault-Fourrey C."/>
            <person name="LaButti K."/>
            <person name="Lindquist E.A."/>
            <person name="Lipzen A."/>
            <person name="Lundell T."/>
            <person name="Morin E."/>
            <person name="Murat C."/>
            <person name="Riley R."/>
            <person name="Ohm R."/>
            <person name="Sun H."/>
            <person name="Tunlid A."/>
            <person name="Henrissat B."/>
            <person name="Grigoriev I.V."/>
            <person name="Hibbett D.S."/>
            <person name="Martin F."/>
        </authorList>
    </citation>
    <scope>NUCLEOTIDE SEQUENCE [LARGE SCALE GENOMIC DNA]</scope>
    <source>
        <strain evidence="4">MAFF 305830</strain>
    </source>
</reference>
<dbReference type="GO" id="GO:0016020">
    <property type="term" value="C:membrane"/>
    <property type="evidence" value="ECO:0007669"/>
    <property type="project" value="TreeGrafter"/>
</dbReference>
<keyword evidence="1" id="KW-0378">Hydrolase</keyword>
<evidence type="ECO:0000313" key="3">
    <source>
        <dbReference type="EMBL" id="KIM22796.1"/>
    </source>
</evidence>
<dbReference type="HOGENOM" id="CLU_000288_144_2_1"/>
<proteinExistence type="predicted"/>
<protein>
    <recommendedName>
        <fullName evidence="5">PNPLA domain-containing protein</fullName>
    </recommendedName>
</protein>
<dbReference type="PANTHER" id="PTHR24185">
    <property type="entry name" value="CALCIUM-INDEPENDENT PHOSPHOLIPASE A2-GAMMA"/>
    <property type="match status" value="1"/>
</dbReference>
<evidence type="ECO:0008006" key="5">
    <source>
        <dbReference type="Google" id="ProtNLM"/>
    </source>
</evidence>
<feature type="non-terminal residue" evidence="3">
    <location>
        <position position="1"/>
    </location>
</feature>
<evidence type="ECO:0000313" key="4">
    <source>
        <dbReference type="Proteomes" id="UP000054097"/>
    </source>
</evidence>
<keyword evidence="4" id="KW-1185">Reference proteome</keyword>
<dbReference type="GO" id="GO:0047499">
    <property type="term" value="F:calcium-independent phospholipase A2 activity"/>
    <property type="evidence" value="ECO:0007669"/>
    <property type="project" value="TreeGrafter"/>
</dbReference>
<name>A0A0C3AU54_SERVB</name>
<evidence type="ECO:0000256" key="2">
    <source>
        <dbReference type="ARBA" id="ARBA00022963"/>
    </source>
</evidence>
<accession>A0A0C3AU54</accession>
<gene>
    <name evidence="3" type="ORF">M408DRAFT_39535</name>
</gene>
<dbReference type="OrthoDB" id="1658288at2759"/>